<keyword evidence="7 8" id="KW-0472">Membrane</keyword>
<keyword evidence="10" id="KW-1185">Reference proteome</keyword>
<dbReference type="NCBIfam" id="TIGR01528">
    <property type="entry name" value="NMN_trans_PnuC"/>
    <property type="match status" value="1"/>
</dbReference>
<evidence type="ECO:0000256" key="6">
    <source>
        <dbReference type="ARBA" id="ARBA00022989"/>
    </source>
</evidence>
<evidence type="ECO:0000256" key="8">
    <source>
        <dbReference type="SAM" id="Phobius"/>
    </source>
</evidence>
<dbReference type="PANTHER" id="PTHR36122:SF2">
    <property type="entry name" value="NICOTINAMIDE RIBOSIDE TRANSPORTER PNUC"/>
    <property type="match status" value="1"/>
</dbReference>
<reference evidence="9 10" key="3">
    <citation type="journal article" date="2010" name="Sequencing">
        <title>Complete Genome Sequence of Rothia mucilaginosa DY-18: A Clinical Isolate with Dense Meshwork-Like Structures from a Persistent Apical Periodontitis Lesion.</title>
        <authorList>
            <person name="Yamane K."/>
            <person name="Nambu T."/>
            <person name="Yamanaka T."/>
            <person name="Mashimo C."/>
            <person name="Sugimori C."/>
            <person name="Leung K.-P."/>
            <person name="Fukushima H."/>
        </authorList>
    </citation>
    <scope>NUCLEOTIDE SEQUENCE [LARGE SCALE GENOMIC DNA]</scope>
    <source>
        <strain evidence="9 10">DY-18</strain>
    </source>
</reference>
<dbReference type="eggNOG" id="COG3201">
    <property type="taxonomic scope" value="Bacteria"/>
</dbReference>
<evidence type="ECO:0000256" key="2">
    <source>
        <dbReference type="ARBA" id="ARBA00006669"/>
    </source>
</evidence>
<organism evidence="9 10">
    <name type="scientific">Rothia mucilaginosa (strain DY-18)</name>
    <name type="common">Stomatococcus mucilaginosus</name>
    <dbReference type="NCBI Taxonomy" id="680646"/>
    <lineage>
        <taxon>Bacteria</taxon>
        <taxon>Bacillati</taxon>
        <taxon>Actinomycetota</taxon>
        <taxon>Actinomycetes</taxon>
        <taxon>Micrococcales</taxon>
        <taxon>Micrococcaceae</taxon>
        <taxon>Rothia</taxon>
    </lineage>
</organism>
<evidence type="ECO:0000256" key="3">
    <source>
        <dbReference type="ARBA" id="ARBA00022448"/>
    </source>
</evidence>
<protein>
    <submittedName>
        <fullName evidence="9">Nicotinamide mononucleotide transporter</fullName>
    </submittedName>
</protein>
<reference evidence="9 10" key="2">
    <citation type="journal article" date="2010" name="J Osaka Dent Univ">
        <title>Isolation and identification of Rothia mucilaginosa from persistent apical periodontitis lesions.</title>
        <authorList>
            <person name="Yamane K."/>
            <person name="Yoshida M."/>
            <person name="Fujihira T."/>
            <person name="Baba T."/>
            <person name="Tsuji N."/>
            <person name="Hayashi H."/>
            <person name="Sugimori C."/>
            <person name="Yamanaka T."/>
            <person name="Mashimo C."/>
            <person name="Nambu T."/>
            <person name="Kawai H."/>
            <person name="Fukushima H."/>
        </authorList>
    </citation>
    <scope>NUCLEOTIDE SEQUENCE [LARGE SCALE GENOMIC DNA]</scope>
    <source>
        <strain evidence="9 10">DY-18</strain>
    </source>
</reference>
<keyword evidence="5 8" id="KW-0812">Transmembrane</keyword>
<feature type="transmembrane region" description="Helical" evidence="8">
    <location>
        <begin position="114"/>
        <end position="136"/>
    </location>
</feature>
<dbReference type="PANTHER" id="PTHR36122">
    <property type="entry name" value="NICOTINAMIDE RIBOSIDE TRANSPORTER PNUC"/>
    <property type="match status" value="1"/>
</dbReference>
<dbReference type="Pfam" id="PF04973">
    <property type="entry name" value="NMN_transporter"/>
    <property type="match status" value="1"/>
</dbReference>
<gene>
    <name evidence="9" type="ordered locus">RMDY18_11690</name>
</gene>
<dbReference type="InterPro" id="IPR006419">
    <property type="entry name" value="NMN_transpt_PnuC"/>
</dbReference>
<proteinExistence type="inferred from homology"/>
<keyword evidence="3" id="KW-0813">Transport</keyword>
<keyword evidence="6 8" id="KW-1133">Transmembrane helix</keyword>
<feature type="transmembrane region" description="Helical" evidence="8">
    <location>
        <begin position="192"/>
        <end position="212"/>
    </location>
</feature>
<name>D2NTM5_ROTMD</name>
<evidence type="ECO:0000256" key="4">
    <source>
        <dbReference type="ARBA" id="ARBA00022475"/>
    </source>
</evidence>
<comment type="subcellular location">
    <subcellularLocation>
        <location evidence="1">Cell membrane</location>
        <topology evidence="1">Multi-pass membrane protein</topology>
    </subcellularLocation>
</comment>
<evidence type="ECO:0000313" key="10">
    <source>
        <dbReference type="Proteomes" id="UP000001883"/>
    </source>
</evidence>
<dbReference type="EMBL" id="AP011540">
    <property type="protein sequence ID" value="BAI65001.1"/>
    <property type="molecule type" value="Genomic_DNA"/>
</dbReference>
<dbReference type="STRING" id="680646.RMDY18_11690"/>
<dbReference type="Proteomes" id="UP000001883">
    <property type="component" value="Chromosome"/>
</dbReference>
<dbReference type="AlphaFoldDB" id="D2NTM5"/>
<evidence type="ECO:0000256" key="5">
    <source>
        <dbReference type="ARBA" id="ARBA00022692"/>
    </source>
</evidence>
<comment type="similarity">
    <text evidence="2">Belongs to the nicotinamide ribonucleoside (NR) uptake permease (TC 4.B.1) family.</text>
</comment>
<dbReference type="GO" id="GO:0034257">
    <property type="term" value="F:nicotinamide riboside transmembrane transporter activity"/>
    <property type="evidence" value="ECO:0007669"/>
    <property type="project" value="InterPro"/>
</dbReference>
<evidence type="ECO:0000256" key="7">
    <source>
        <dbReference type="ARBA" id="ARBA00023136"/>
    </source>
</evidence>
<evidence type="ECO:0000256" key="1">
    <source>
        <dbReference type="ARBA" id="ARBA00004651"/>
    </source>
</evidence>
<dbReference type="KEGG" id="rmu:RMDY18_11690"/>
<feature type="transmembrane region" description="Helical" evidence="8">
    <location>
        <begin position="218"/>
        <end position="236"/>
    </location>
</feature>
<dbReference type="GO" id="GO:0005886">
    <property type="term" value="C:plasma membrane"/>
    <property type="evidence" value="ECO:0007669"/>
    <property type="project" value="UniProtKB-SubCell"/>
</dbReference>
<reference evidence="10" key="1">
    <citation type="submission" date="2009-07" db="EMBL/GenBank/DDBJ databases">
        <title>Complete genome sequence of Rothia mucilaginosa DJ.</title>
        <authorList>
            <person name="Yamane K."/>
            <person name="Nambu T."/>
            <person name="Mashimo C."/>
            <person name="Sugimori C."/>
            <person name="Yamanaka T."/>
            <person name="Leung K."/>
            <person name="Fukushima H."/>
        </authorList>
    </citation>
    <scope>NUCLEOTIDE SEQUENCE [LARGE SCALE GENOMIC DNA]</scope>
    <source>
        <strain evidence="10">DY-18</strain>
    </source>
</reference>
<accession>D2NTM5</accession>
<dbReference type="HOGENOM" id="CLU_076589_0_0_11"/>
<sequence length="315" mass="34547">MPVRYSPRPQPAGASHGFQLRLADSPLPPHHGYRALPKRPAVAALSVPLPGAAADAHTAHPKHGPTQRGKKQMDILRWLFDAQIHVGDQSLLVREVLGNAFGLASALGGMRRKVWAWPVGILGNLLLLTVFLGALVGSPHPVTMLGQAGRQIMFIAVSIWGWHRWRATRAAGGDASEGAAVIPKWATNTERAGLVVAMVAGTLLLTPIFRALGSYEPVWSDAWIFTGSLLATYGMARGWVEFWLIWVAVDLVGVPLLWSAGYYATSFMYVFYGCFTLVGFFVWWRTRNLEAQKTRVQTQFPDVTVEVTDVKKGRA</sequence>
<evidence type="ECO:0000313" key="9">
    <source>
        <dbReference type="EMBL" id="BAI65001.1"/>
    </source>
</evidence>
<keyword evidence="4" id="KW-1003">Cell membrane</keyword>
<feature type="transmembrane region" description="Helical" evidence="8">
    <location>
        <begin position="267"/>
        <end position="284"/>
    </location>
</feature>